<dbReference type="Proteomes" id="UP000190341">
    <property type="component" value="Unassembled WGS sequence"/>
</dbReference>
<dbReference type="RefSeq" id="WP_079722485.1">
    <property type="nucleotide sequence ID" value="NZ_BMCL01000003.1"/>
</dbReference>
<evidence type="ECO:0000313" key="2">
    <source>
        <dbReference type="Proteomes" id="UP000190341"/>
    </source>
</evidence>
<reference evidence="1 2" key="1">
    <citation type="submission" date="2017-02" db="EMBL/GenBank/DDBJ databases">
        <authorList>
            <person name="Peterson S.W."/>
        </authorList>
    </citation>
    <scope>NUCLEOTIDE SEQUENCE [LARGE SCALE GENOMIC DNA]</scope>
    <source>
        <strain evidence="1 2">P15</strain>
    </source>
</reference>
<sequence length="81" mass="9239">MDTLAEIRVALDAASQRIDSGQVRPDTRRFLDELWAHVYDTAPVDLQPYVWSRLADFGDLLGMPVTQQATQRLPPSSHYRL</sequence>
<accession>A0A1T5IKH6</accession>
<dbReference type="EMBL" id="FUZV01000001">
    <property type="protein sequence ID" value="SKC39645.1"/>
    <property type="molecule type" value="Genomic_DNA"/>
</dbReference>
<evidence type="ECO:0000313" key="1">
    <source>
        <dbReference type="EMBL" id="SKC39645.1"/>
    </source>
</evidence>
<dbReference type="OrthoDB" id="5986579at2"/>
<keyword evidence="2" id="KW-1185">Reference proteome</keyword>
<name>A0A1T5IKH6_9GAMM</name>
<organism evidence="1 2">
    <name type="scientific">Pseudoxanthomonas indica</name>
    <dbReference type="NCBI Taxonomy" id="428993"/>
    <lineage>
        <taxon>Bacteria</taxon>
        <taxon>Pseudomonadati</taxon>
        <taxon>Pseudomonadota</taxon>
        <taxon>Gammaproteobacteria</taxon>
        <taxon>Lysobacterales</taxon>
        <taxon>Lysobacteraceae</taxon>
        <taxon>Pseudoxanthomonas</taxon>
    </lineage>
</organism>
<proteinExistence type="predicted"/>
<gene>
    <name evidence="1" type="ORF">SAMN06296058_0030</name>
</gene>
<dbReference type="AlphaFoldDB" id="A0A1T5IKH6"/>
<protein>
    <submittedName>
        <fullName evidence="1">Uncharacterized protein</fullName>
    </submittedName>
</protein>
<dbReference type="STRING" id="428993.SAMN06296058_0030"/>